<organism evidence="1 2">
    <name type="scientific">Fusobacterium necrophorum subsp. funduliforme B35</name>
    <dbReference type="NCBI Taxonomy" id="1226633"/>
    <lineage>
        <taxon>Bacteria</taxon>
        <taxon>Fusobacteriati</taxon>
        <taxon>Fusobacteriota</taxon>
        <taxon>Fusobacteriia</taxon>
        <taxon>Fusobacteriales</taxon>
        <taxon>Fusobacteriaceae</taxon>
        <taxon>Fusobacterium</taxon>
    </lineage>
</organism>
<dbReference type="PATRIC" id="fig|1226633.4.peg.1970"/>
<gene>
    <name evidence="1" type="ORF">C095_09725</name>
</gene>
<dbReference type="EMBL" id="AUZI01000023">
    <property type="protein sequence ID" value="KID48544.1"/>
    <property type="molecule type" value="Genomic_DNA"/>
</dbReference>
<dbReference type="Proteomes" id="UP000031184">
    <property type="component" value="Unassembled WGS sequence"/>
</dbReference>
<evidence type="ECO:0000313" key="1">
    <source>
        <dbReference type="EMBL" id="KID48544.1"/>
    </source>
</evidence>
<accession>A0A0B4EUH9</accession>
<protein>
    <submittedName>
        <fullName evidence="1">Uncharacterized protein</fullName>
    </submittedName>
</protein>
<reference evidence="1 2" key="1">
    <citation type="submission" date="2013-08" db="EMBL/GenBank/DDBJ databases">
        <title>An opportunistic ruminal bacterium that causes liver abscesses in cattle.</title>
        <authorList>
            <person name="Benahmed F.H."/>
            <person name="Rasmussen M."/>
            <person name="Harbottle H."/>
            <person name="Soppet D."/>
            <person name="Nagaraja T.G."/>
            <person name="Davidson M."/>
        </authorList>
    </citation>
    <scope>NUCLEOTIDE SEQUENCE [LARGE SCALE GENOMIC DNA]</scope>
    <source>
        <strain evidence="1 2">B35</strain>
    </source>
</reference>
<comment type="caution">
    <text evidence="1">The sequence shown here is derived from an EMBL/GenBank/DDBJ whole genome shotgun (WGS) entry which is preliminary data.</text>
</comment>
<proteinExistence type="predicted"/>
<sequence length="37" mass="4399">MATKVSISIFIEKDSYVLFIDREEETIAYEKIIYVLK</sequence>
<dbReference type="AlphaFoldDB" id="A0A0B4EUH9"/>
<name>A0A0B4EUH9_9FUSO</name>
<evidence type="ECO:0000313" key="2">
    <source>
        <dbReference type="Proteomes" id="UP000031184"/>
    </source>
</evidence>